<name>A0A161IIP6_9BACL</name>
<dbReference type="PROSITE" id="PS51186">
    <property type="entry name" value="GNAT"/>
    <property type="match status" value="1"/>
</dbReference>
<evidence type="ECO:0000313" key="1">
    <source>
        <dbReference type="EMBL" id="ANC76459.1"/>
    </source>
</evidence>
<dbReference type="InterPro" id="IPR000182">
    <property type="entry name" value="GNAT_dom"/>
</dbReference>
<dbReference type="OrthoDB" id="9811523at2"/>
<dbReference type="GO" id="GO:0005737">
    <property type="term" value="C:cytoplasm"/>
    <property type="evidence" value="ECO:0007669"/>
    <property type="project" value="TreeGrafter"/>
</dbReference>
<dbReference type="GO" id="GO:0008999">
    <property type="term" value="F:protein-N-terminal-alanine acetyltransferase activity"/>
    <property type="evidence" value="ECO:0007669"/>
    <property type="project" value="TreeGrafter"/>
</dbReference>
<protein>
    <submittedName>
        <fullName evidence="1">Uncharacterized protein</fullName>
    </submittedName>
</protein>
<sequence>MNTYDHFPVIETDRLRLRPVIESDVKEIYEAFSDADALQFYGMEPLKKEEEAYELIQAFEKGFSTGSSIRWGIILKEQDKLIGTCGFHNWSKSDRRTELGYELNRAHWHNGFMNEALRAILHYGFNGMEFNRIAAVIRPENKSSRSLVTKLGFHEEALLREHQRVGDHYFDMYIYSLLKKNADLYEQEAKSI</sequence>
<dbReference type="SUPFAM" id="SSF55729">
    <property type="entry name" value="Acyl-CoA N-acyltransferases (Nat)"/>
    <property type="match status" value="1"/>
</dbReference>
<dbReference type="AlphaFoldDB" id="A0A161IIP6"/>
<dbReference type="PANTHER" id="PTHR43792">
    <property type="entry name" value="GNAT FAMILY, PUTATIVE (AFU_ORTHOLOGUE AFUA_3G00765)-RELATED-RELATED"/>
    <property type="match status" value="1"/>
</dbReference>
<dbReference type="KEGG" id="fpn:ABE65_006455"/>
<evidence type="ECO:0000313" key="2">
    <source>
        <dbReference type="Proteomes" id="UP000076623"/>
    </source>
</evidence>
<dbReference type="RefSeq" id="WP_066392614.1">
    <property type="nucleotide sequence ID" value="NZ_CP015378.1"/>
</dbReference>
<dbReference type="Pfam" id="PF13302">
    <property type="entry name" value="Acetyltransf_3"/>
    <property type="match status" value="1"/>
</dbReference>
<proteinExistence type="predicted"/>
<keyword evidence="2" id="KW-1185">Reference proteome</keyword>
<dbReference type="PANTHER" id="PTHR43792:SF9">
    <property type="entry name" value="RIBOSOMAL-PROTEIN-ALANINE ACETYLTRANSFERASE"/>
    <property type="match status" value="1"/>
</dbReference>
<dbReference type="Proteomes" id="UP000076623">
    <property type="component" value="Chromosome"/>
</dbReference>
<dbReference type="EMBL" id="CP015378">
    <property type="protein sequence ID" value="ANC76459.1"/>
    <property type="molecule type" value="Genomic_DNA"/>
</dbReference>
<dbReference type="InterPro" id="IPR016181">
    <property type="entry name" value="Acyl_CoA_acyltransferase"/>
</dbReference>
<reference evidence="1 2" key="1">
    <citation type="submission" date="2016-04" db="EMBL/GenBank/DDBJ databases">
        <title>Complete genome sequence of Fictibacillus phosphorivorans G25-29, a strain toxic to nematodes.</title>
        <authorList>
            <person name="Zheng Z."/>
        </authorList>
    </citation>
    <scope>NUCLEOTIDE SEQUENCE [LARGE SCALE GENOMIC DNA]</scope>
    <source>
        <strain evidence="1 2">G25-29</strain>
    </source>
</reference>
<dbReference type="Gene3D" id="3.40.630.30">
    <property type="match status" value="1"/>
</dbReference>
<gene>
    <name evidence="1" type="ORF">ABE65_006455</name>
</gene>
<dbReference type="InterPro" id="IPR051531">
    <property type="entry name" value="N-acetyltransferase"/>
</dbReference>
<dbReference type="STRING" id="1221500.ABE65_006455"/>
<organism evidence="1 2">
    <name type="scientific">Fictibacillus phosphorivorans</name>
    <dbReference type="NCBI Taxonomy" id="1221500"/>
    <lineage>
        <taxon>Bacteria</taxon>
        <taxon>Bacillati</taxon>
        <taxon>Bacillota</taxon>
        <taxon>Bacilli</taxon>
        <taxon>Bacillales</taxon>
        <taxon>Fictibacillaceae</taxon>
        <taxon>Fictibacillus</taxon>
    </lineage>
</organism>
<accession>A0A161IIP6</accession>